<dbReference type="PANTHER" id="PTHR13465">
    <property type="entry name" value="UPF0183 PROTEIN"/>
    <property type="match status" value="1"/>
</dbReference>
<dbReference type="STRING" id="7102.A0A2A4IVK6"/>
<proteinExistence type="inferred from homology"/>
<dbReference type="InterPro" id="IPR039156">
    <property type="entry name" value="PHAF1/BROMI"/>
</dbReference>
<comment type="caution">
    <text evidence="2">The sequence shown here is derived from an EMBL/GenBank/DDBJ whole genome shotgun (WGS) entry which is preliminary data.</text>
</comment>
<gene>
    <name evidence="2" type="ORF">B5V51_11406</name>
</gene>
<dbReference type="AlphaFoldDB" id="A0A2A4IVK6"/>
<comment type="similarity">
    <text evidence="1">Belongs to the PHAF1 family.</text>
</comment>
<dbReference type="Pfam" id="PF03676">
    <property type="entry name" value="PHAF1"/>
    <property type="match status" value="2"/>
</dbReference>
<accession>A0A2A4IVK6</accession>
<organism evidence="2">
    <name type="scientific">Heliothis virescens</name>
    <name type="common">Tobacco budworm moth</name>
    <dbReference type="NCBI Taxonomy" id="7102"/>
    <lineage>
        <taxon>Eukaryota</taxon>
        <taxon>Metazoa</taxon>
        <taxon>Ecdysozoa</taxon>
        <taxon>Arthropoda</taxon>
        <taxon>Hexapoda</taxon>
        <taxon>Insecta</taxon>
        <taxon>Pterygota</taxon>
        <taxon>Neoptera</taxon>
        <taxon>Endopterygota</taxon>
        <taxon>Lepidoptera</taxon>
        <taxon>Glossata</taxon>
        <taxon>Ditrysia</taxon>
        <taxon>Noctuoidea</taxon>
        <taxon>Noctuidae</taxon>
        <taxon>Heliothinae</taxon>
        <taxon>Heliothis</taxon>
    </lineage>
</organism>
<dbReference type="GO" id="GO:0005802">
    <property type="term" value="C:trans-Golgi network"/>
    <property type="evidence" value="ECO:0007669"/>
    <property type="project" value="TreeGrafter"/>
</dbReference>
<dbReference type="EMBL" id="NWSH01005725">
    <property type="protein sequence ID" value="PCG64007.1"/>
    <property type="molecule type" value="Genomic_DNA"/>
</dbReference>
<evidence type="ECO:0000313" key="2">
    <source>
        <dbReference type="EMBL" id="PCG64007.1"/>
    </source>
</evidence>
<reference evidence="2" key="1">
    <citation type="submission" date="2017-09" db="EMBL/GenBank/DDBJ databases">
        <title>Contemporary evolution of a Lepidopteran species, Heliothis virescens, in response to modern agricultural practices.</title>
        <authorList>
            <person name="Fritz M.L."/>
            <person name="Deyonke A.M."/>
            <person name="Papanicolaou A."/>
            <person name="Micinski S."/>
            <person name="Westbrook J."/>
            <person name="Gould F."/>
        </authorList>
    </citation>
    <scope>NUCLEOTIDE SEQUENCE [LARGE SCALE GENOMIC DNA]</scope>
    <source>
        <strain evidence="2">HvINT-</strain>
        <tissue evidence="2">Whole body</tissue>
    </source>
</reference>
<evidence type="ECO:0000256" key="1">
    <source>
        <dbReference type="ARBA" id="ARBA00024339"/>
    </source>
</evidence>
<dbReference type="InterPro" id="IPR005373">
    <property type="entry name" value="PHAF1"/>
</dbReference>
<sequence>MLDLEIVPERSLGCDAWEFVLGMHFSQSVAIIQSQVGTIRGVQVLYSDQNPLSVDLVINMPQDGIRLIFDPVAQRLKVIEIYNMKLVKLRYSGMCFNSPEISPSIEQVEHCFGATHPGLYDSQRHLFALNFRGLSFYFPVDSKFEPGYAHGLGSLQFPNGGSPVVSRTTIYYGSQHQASSTSSGSVCGAPLPELPLSCYRHQLHLRRCDVLRSATATQGLRLHMFTEGIVFVRLPATVGVGLWAVSFGGMCFNSPEISPSIEQVEHCFGATHPGLYDSQRHLFALNFRGLSFYFPVDSKFEPGYAHGLGSLQFPNGGSPVVSRTTIYYGSQHQASSTSSGSVCGAPLPELPLSCYRHQLHLRRCDVLRSATATQGLRLHMFTEGPCRGSEGGARSVCRVVRFGSSAQRVVAALGAAARVYYKADDKMRIHRPTARRRPPPASDYFFNYFTLGLDVLFDARTHQVKKFVLHTNYPGHYNFNMYHRCEFELTVQPDKCEANSLVESRGAVCITAYSKWEVVSRALRVAERPVVLNRASSTNTTNPFGSTFCYGYQDIIFEVMSNNYIASITLYQPEGSRPRYAVNSIA</sequence>
<name>A0A2A4IVK6_HELVI</name>
<dbReference type="GO" id="GO:0043001">
    <property type="term" value="P:Golgi to plasma membrane protein transport"/>
    <property type="evidence" value="ECO:0007669"/>
    <property type="project" value="TreeGrafter"/>
</dbReference>
<protein>
    <submittedName>
        <fullName evidence="2">Uncharacterized protein</fullName>
    </submittedName>
</protein>
<dbReference type="PANTHER" id="PTHR13465:SF2">
    <property type="entry name" value="PHAGOSOME ASSEMBLY FACTOR 1"/>
    <property type="match status" value="1"/>
</dbReference>